<evidence type="ECO:0000259" key="5">
    <source>
        <dbReference type="PROSITE" id="PS50109"/>
    </source>
</evidence>
<dbReference type="InterPro" id="IPR001789">
    <property type="entry name" value="Sig_transdc_resp-reg_receiver"/>
</dbReference>
<protein>
    <recommendedName>
        <fullName evidence="2">histidine kinase</fullName>
        <ecNumber evidence="2">2.7.13.3</ecNumber>
    </recommendedName>
</protein>
<dbReference type="InterPro" id="IPR005467">
    <property type="entry name" value="His_kinase_dom"/>
</dbReference>
<dbReference type="SUPFAM" id="SSF55785">
    <property type="entry name" value="PYP-like sensor domain (PAS domain)"/>
    <property type="match status" value="2"/>
</dbReference>
<gene>
    <name evidence="8" type="ORF">WKW82_13245</name>
</gene>
<dbReference type="EMBL" id="JBBKZT010000005">
    <property type="protein sequence ID" value="MEJ8847618.1"/>
    <property type="molecule type" value="Genomic_DNA"/>
</dbReference>
<evidence type="ECO:0000256" key="4">
    <source>
        <dbReference type="PROSITE-ProRule" id="PRU00169"/>
    </source>
</evidence>
<dbReference type="InterPro" id="IPR036890">
    <property type="entry name" value="HATPase_C_sf"/>
</dbReference>
<dbReference type="PROSITE" id="PS50110">
    <property type="entry name" value="RESPONSE_REGULATORY"/>
    <property type="match status" value="1"/>
</dbReference>
<dbReference type="SMART" id="SM00387">
    <property type="entry name" value="HATPase_c"/>
    <property type="match status" value="1"/>
</dbReference>
<dbReference type="Pfam" id="PF00072">
    <property type="entry name" value="Response_reg"/>
    <property type="match status" value="1"/>
</dbReference>
<evidence type="ECO:0000313" key="9">
    <source>
        <dbReference type="Proteomes" id="UP001385892"/>
    </source>
</evidence>
<reference evidence="8 9" key="1">
    <citation type="submission" date="2024-03" db="EMBL/GenBank/DDBJ databases">
        <title>Novel species of the genus Variovorax.</title>
        <authorList>
            <person name="Liu Q."/>
            <person name="Xin Y.-H."/>
        </authorList>
    </citation>
    <scope>NUCLEOTIDE SEQUENCE [LARGE SCALE GENOMIC DNA]</scope>
    <source>
        <strain evidence="8 9">KACC 18900</strain>
    </source>
</reference>
<dbReference type="PRINTS" id="PR00344">
    <property type="entry name" value="BCTRLSENSOR"/>
</dbReference>
<keyword evidence="3 4" id="KW-0597">Phosphoprotein</keyword>
<proteinExistence type="predicted"/>
<name>A0ABU8WJE7_9BURK</name>
<dbReference type="Pfam" id="PF08448">
    <property type="entry name" value="PAS_4"/>
    <property type="match status" value="2"/>
</dbReference>
<dbReference type="RefSeq" id="WP_340342743.1">
    <property type="nucleotide sequence ID" value="NZ_JBBKZT010000005.1"/>
</dbReference>
<dbReference type="CDD" id="cd00082">
    <property type="entry name" value="HisKA"/>
    <property type="match status" value="1"/>
</dbReference>
<dbReference type="SUPFAM" id="SSF55874">
    <property type="entry name" value="ATPase domain of HSP90 chaperone/DNA topoisomerase II/histidine kinase"/>
    <property type="match status" value="1"/>
</dbReference>
<dbReference type="InterPro" id="IPR003661">
    <property type="entry name" value="HisK_dim/P_dom"/>
</dbReference>
<evidence type="ECO:0000259" key="7">
    <source>
        <dbReference type="PROSITE" id="PS50113"/>
    </source>
</evidence>
<feature type="domain" description="Response regulatory" evidence="6">
    <location>
        <begin position="575"/>
        <end position="688"/>
    </location>
</feature>
<dbReference type="PROSITE" id="PS50109">
    <property type="entry name" value="HIS_KIN"/>
    <property type="match status" value="1"/>
</dbReference>
<dbReference type="InterPro" id="IPR035965">
    <property type="entry name" value="PAS-like_dom_sf"/>
</dbReference>
<keyword evidence="9" id="KW-1185">Reference proteome</keyword>
<dbReference type="InterPro" id="IPR011006">
    <property type="entry name" value="CheY-like_superfamily"/>
</dbReference>
<dbReference type="Gene3D" id="3.30.450.20">
    <property type="entry name" value="PAS domain"/>
    <property type="match status" value="2"/>
</dbReference>
<dbReference type="InterPro" id="IPR000700">
    <property type="entry name" value="PAS-assoc_C"/>
</dbReference>
<organism evidence="8 9">
    <name type="scientific">Variovorax rhizosphaerae</name>
    <dbReference type="NCBI Taxonomy" id="1836200"/>
    <lineage>
        <taxon>Bacteria</taxon>
        <taxon>Pseudomonadati</taxon>
        <taxon>Pseudomonadota</taxon>
        <taxon>Betaproteobacteria</taxon>
        <taxon>Burkholderiales</taxon>
        <taxon>Comamonadaceae</taxon>
        <taxon>Variovorax</taxon>
    </lineage>
</organism>
<dbReference type="SMART" id="SM00448">
    <property type="entry name" value="REC"/>
    <property type="match status" value="1"/>
</dbReference>
<comment type="catalytic activity">
    <reaction evidence="1">
        <text>ATP + protein L-histidine = ADP + protein N-phospho-L-histidine.</text>
        <dbReference type="EC" id="2.7.13.3"/>
    </reaction>
</comment>
<dbReference type="PANTHER" id="PTHR43065">
    <property type="entry name" value="SENSOR HISTIDINE KINASE"/>
    <property type="match status" value="1"/>
</dbReference>
<evidence type="ECO:0000313" key="8">
    <source>
        <dbReference type="EMBL" id="MEJ8847618.1"/>
    </source>
</evidence>
<dbReference type="PANTHER" id="PTHR43065:SF42">
    <property type="entry name" value="TWO-COMPONENT SENSOR PPRA"/>
    <property type="match status" value="1"/>
</dbReference>
<dbReference type="Proteomes" id="UP001385892">
    <property type="component" value="Unassembled WGS sequence"/>
</dbReference>
<evidence type="ECO:0000256" key="3">
    <source>
        <dbReference type="ARBA" id="ARBA00022553"/>
    </source>
</evidence>
<dbReference type="EC" id="2.7.13.3" evidence="2"/>
<dbReference type="PROSITE" id="PS50113">
    <property type="entry name" value="PAC"/>
    <property type="match status" value="1"/>
</dbReference>
<dbReference type="SUPFAM" id="SSF52172">
    <property type="entry name" value="CheY-like"/>
    <property type="match status" value="1"/>
</dbReference>
<dbReference type="Pfam" id="PF02518">
    <property type="entry name" value="HATPase_c"/>
    <property type="match status" value="1"/>
</dbReference>
<dbReference type="InterPro" id="IPR013656">
    <property type="entry name" value="PAS_4"/>
</dbReference>
<dbReference type="SUPFAM" id="SSF47384">
    <property type="entry name" value="Homodimeric domain of signal transducing histidine kinase"/>
    <property type="match status" value="1"/>
</dbReference>
<feature type="domain" description="PAC" evidence="7">
    <location>
        <begin position="120"/>
        <end position="173"/>
    </location>
</feature>
<dbReference type="SMART" id="SM00388">
    <property type="entry name" value="HisKA"/>
    <property type="match status" value="1"/>
</dbReference>
<evidence type="ECO:0000256" key="1">
    <source>
        <dbReference type="ARBA" id="ARBA00000085"/>
    </source>
</evidence>
<dbReference type="InterPro" id="IPR003594">
    <property type="entry name" value="HATPase_dom"/>
</dbReference>
<dbReference type="InterPro" id="IPR036097">
    <property type="entry name" value="HisK_dim/P_sf"/>
</dbReference>
<evidence type="ECO:0000259" key="6">
    <source>
        <dbReference type="PROSITE" id="PS50110"/>
    </source>
</evidence>
<evidence type="ECO:0000256" key="2">
    <source>
        <dbReference type="ARBA" id="ARBA00012438"/>
    </source>
</evidence>
<dbReference type="Gene3D" id="3.40.50.2300">
    <property type="match status" value="1"/>
</dbReference>
<accession>A0ABU8WJE7</accession>
<dbReference type="Gene3D" id="3.30.565.10">
    <property type="entry name" value="Histidine kinase-like ATPase, C-terminal domain"/>
    <property type="match status" value="1"/>
</dbReference>
<comment type="caution">
    <text evidence="8">The sequence shown here is derived from an EMBL/GenBank/DDBJ whole genome shotgun (WGS) entry which is preliminary data.</text>
</comment>
<feature type="domain" description="Histidine kinase" evidence="5">
    <location>
        <begin position="336"/>
        <end position="552"/>
    </location>
</feature>
<feature type="modified residue" description="4-aspartylphosphate" evidence="4">
    <location>
        <position position="625"/>
    </location>
</feature>
<dbReference type="Gene3D" id="1.10.287.130">
    <property type="match status" value="1"/>
</dbReference>
<sequence length="688" mass="76143">MMSDSGLPAKSRTAEFLDGGGDVGALMRSHDWSESPLGRPETWPHPLRTVVGLLLQSQFPMFVAWGKELGFLYNDSYAEILGAKHPRALGNRFQDIWSEIWSDISPLIDAALAGQSIYREDLPLVMNRKGYDEEAWFTFSYSPVRDERGEVAGMFCAVSETTRRVLAEHALRELNETLEHRVSEALAQRKLLADIVEGTEAFVQVADLDYRWLAINKAAADEFQRIFGVRPRVGDSMLELLASQPTHQAAVKAVWSRALAGEEFVEIGEFGDQERERRFYEMHYSVLRESSGERIGAYQFVYDVSERILDQERLRKTEEALRQSQKLESLGRLTGGVAHDFNNLLAVFANGLQMLERDMTAQQRERVHAAMRRAVTRGTGLTHQLLAFTRRQPINPESIDLAVHLRGMREMLEHSLRENTRVEMQFGNDLWPVEIDAGEFELAMLNVFANARDAMPDGGLITIRARNVMKAANDGAQAACVELSVSDTGSGMPAEVLDRVFEPFFTTKEVGKGSGLGLPQVYGFAHQSGGQIRIDSQLQVGTTVTLRFPRSLRRPAAPAEARNAPPLCGDGRGRQLLLVEDDPEVAALTREMLVHLGFNVIHAASPEAALGALANARSIDIVFSDVMMAGSVSGLELAREIRRRRPGLPVVLTTGYAGAAAGMGNAEFRLLLKPYSLEALGDALSVKP</sequence>
<dbReference type="InterPro" id="IPR004358">
    <property type="entry name" value="Sig_transdc_His_kin-like_C"/>
</dbReference>